<proteinExistence type="predicted"/>
<accession>Q0UP61</accession>
<dbReference type="HOGENOM" id="CLU_2942567_0_0_1"/>
<evidence type="ECO:0000256" key="1">
    <source>
        <dbReference type="SAM" id="MobiDB-lite"/>
    </source>
</evidence>
<protein>
    <submittedName>
        <fullName evidence="2">Uncharacterized protein</fullName>
    </submittedName>
</protein>
<dbReference type="Proteomes" id="UP000001055">
    <property type="component" value="Unassembled WGS sequence"/>
</dbReference>
<evidence type="ECO:0000313" key="2">
    <source>
        <dbReference type="EMBL" id="EAT86284.1"/>
    </source>
</evidence>
<dbReference type="EMBL" id="CH445333">
    <property type="protein sequence ID" value="EAT86284.1"/>
    <property type="molecule type" value="Genomic_DNA"/>
</dbReference>
<feature type="region of interest" description="Disordered" evidence="1">
    <location>
        <begin position="1"/>
        <end position="60"/>
    </location>
</feature>
<name>Q0UP61_PHANO</name>
<dbReference type="AlphaFoldDB" id="Q0UP61"/>
<dbReference type="GeneID" id="5973703"/>
<dbReference type="InParanoid" id="Q0UP61"/>
<sequence>MLQTGAKNYGIHLGPANNPQEETAPRSEPISAPGNIFVLGTSSSQPQHSAQGSETNDGET</sequence>
<evidence type="ECO:0000313" key="3">
    <source>
        <dbReference type="Proteomes" id="UP000001055"/>
    </source>
</evidence>
<dbReference type="RefSeq" id="XP_001796824.1">
    <property type="nucleotide sequence ID" value="XM_001796772.1"/>
</dbReference>
<feature type="compositionally biased region" description="Polar residues" evidence="1">
    <location>
        <begin position="40"/>
        <end position="60"/>
    </location>
</feature>
<organism evidence="2 3">
    <name type="scientific">Phaeosphaeria nodorum (strain SN15 / ATCC MYA-4574 / FGSC 10173)</name>
    <name type="common">Glume blotch fungus</name>
    <name type="synonym">Parastagonospora nodorum</name>
    <dbReference type="NCBI Taxonomy" id="321614"/>
    <lineage>
        <taxon>Eukaryota</taxon>
        <taxon>Fungi</taxon>
        <taxon>Dikarya</taxon>
        <taxon>Ascomycota</taxon>
        <taxon>Pezizomycotina</taxon>
        <taxon>Dothideomycetes</taxon>
        <taxon>Pleosporomycetidae</taxon>
        <taxon>Pleosporales</taxon>
        <taxon>Pleosporineae</taxon>
        <taxon>Phaeosphaeriaceae</taxon>
        <taxon>Parastagonospora</taxon>
    </lineage>
</organism>
<gene>
    <name evidence="2" type="ORF">SNOG_06453</name>
</gene>
<dbReference type="KEGG" id="pno:SNOG_06453"/>
<reference evidence="3" key="1">
    <citation type="journal article" date="2007" name="Plant Cell">
        <title>Dothideomycete-plant interactions illuminated by genome sequencing and EST analysis of the wheat pathogen Stagonospora nodorum.</title>
        <authorList>
            <person name="Hane J.K."/>
            <person name="Lowe R.G."/>
            <person name="Solomon P.S."/>
            <person name="Tan K.C."/>
            <person name="Schoch C.L."/>
            <person name="Spatafora J.W."/>
            <person name="Crous P.W."/>
            <person name="Kodira C."/>
            <person name="Birren B.W."/>
            <person name="Galagan J.E."/>
            <person name="Torriani S.F."/>
            <person name="McDonald B.A."/>
            <person name="Oliver R.P."/>
        </authorList>
    </citation>
    <scope>NUCLEOTIDE SEQUENCE [LARGE SCALE GENOMIC DNA]</scope>
    <source>
        <strain evidence="3">SN15 / ATCC MYA-4574 / FGSC 10173</strain>
    </source>
</reference>